<proteinExistence type="predicted"/>
<accession>A0A109HLF6</accession>
<feature type="region of interest" description="Disordered" evidence="1">
    <location>
        <begin position="1"/>
        <end position="38"/>
    </location>
</feature>
<sequence>MHEADQALASNRKRSRSESSVNRSSAQQADEVRVPEQRDAPLLLPLSSWGVKRRRTRIGGLPDPGMPTDGELAASSAAFLEQDADPFAGAAEDFPAFDQDELAWLKELLAH</sequence>
<gene>
    <name evidence="2" type="ORF">ATB53_14110</name>
</gene>
<name>A0A109HLF6_XANCT</name>
<reference evidence="2 3" key="1">
    <citation type="submission" date="2015-11" db="EMBL/GenBank/DDBJ databases">
        <title>Long Read and Single Molecule DNA Sequencing Simplifies Genome Assembly and TAL Effector Gene Analysis of Xanthomonas translucens.</title>
        <authorList>
            <person name="Peng Z."/>
            <person name="Hu Y."/>
            <person name="Xie J."/>
            <person name="Potnis N."/>
            <person name="Akhunova A."/>
            <person name="Jones J."/>
            <person name="Liu Z."/>
            <person name="White F."/>
            <person name="Liu S."/>
        </authorList>
    </citation>
    <scope>NUCLEOTIDE SEQUENCE [LARGE SCALE GENOMIC DNA]</scope>
    <source>
        <strain evidence="2 3">B1</strain>
    </source>
</reference>
<evidence type="ECO:0000313" key="2">
    <source>
        <dbReference type="EMBL" id="KWV14259.1"/>
    </source>
</evidence>
<dbReference type="AlphaFoldDB" id="A0A109HLF6"/>
<dbReference type="Proteomes" id="UP000055854">
    <property type="component" value="Unassembled WGS sequence"/>
</dbReference>
<evidence type="ECO:0000256" key="1">
    <source>
        <dbReference type="SAM" id="MobiDB-lite"/>
    </source>
</evidence>
<evidence type="ECO:0000313" key="3">
    <source>
        <dbReference type="Proteomes" id="UP000055854"/>
    </source>
</evidence>
<protein>
    <submittedName>
        <fullName evidence="2">Uncharacterized protein</fullName>
    </submittedName>
</protein>
<organism evidence="2 3">
    <name type="scientific">Xanthomonas campestris pv. translucens</name>
    <dbReference type="NCBI Taxonomy" id="343"/>
    <lineage>
        <taxon>Bacteria</taxon>
        <taxon>Pseudomonadati</taxon>
        <taxon>Pseudomonadota</taxon>
        <taxon>Gammaproteobacteria</taxon>
        <taxon>Lysobacterales</taxon>
        <taxon>Lysobacteraceae</taxon>
        <taxon>Xanthomonas</taxon>
        <taxon>Xanthomonas translucens group</taxon>
    </lineage>
</organism>
<dbReference type="EMBL" id="LNTA01000105">
    <property type="protein sequence ID" value="KWV14259.1"/>
    <property type="molecule type" value="Genomic_DNA"/>
</dbReference>
<comment type="caution">
    <text evidence="2">The sequence shown here is derived from an EMBL/GenBank/DDBJ whole genome shotgun (WGS) entry which is preliminary data.</text>
</comment>